<dbReference type="EC" id="1.4.1.2" evidence="4"/>
<dbReference type="InterPro" id="IPR046346">
    <property type="entry name" value="Aminoacid_DH-like_N_sf"/>
</dbReference>
<dbReference type="Gene3D" id="3.40.50.720">
    <property type="entry name" value="NAD(P)-binding Rossmann-like Domain"/>
    <property type="match status" value="1"/>
</dbReference>
<dbReference type="InterPro" id="IPR055480">
    <property type="entry name" value="NAD-GDH_N"/>
</dbReference>
<dbReference type="PANTHER" id="PTHR11606">
    <property type="entry name" value="GLUTAMATE DEHYDROGENASE"/>
    <property type="match status" value="1"/>
</dbReference>
<evidence type="ECO:0000256" key="1">
    <source>
        <dbReference type="ARBA" id="ARBA00006382"/>
    </source>
</evidence>
<comment type="function">
    <text evidence="4">NAD(+)-dependent glutamate dehydrogenase which degrades glutamate to ammonia and alpha-ketoglutarate.</text>
</comment>
<dbReference type="PANTHER" id="PTHR11606:SF24">
    <property type="entry name" value="NAD-SPECIFIC GLUTAMATE DEHYDROGENASE"/>
    <property type="match status" value="1"/>
</dbReference>
<dbReference type="SUPFAM" id="SSF51735">
    <property type="entry name" value="NAD(P)-binding Rossmann-fold domains"/>
    <property type="match status" value="1"/>
</dbReference>
<evidence type="ECO:0000313" key="6">
    <source>
        <dbReference type="EMBL" id="KAL0638274.1"/>
    </source>
</evidence>
<dbReference type="InterPro" id="IPR016210">
    <property type="entry name" value="NAD-GDH_euk"/>
</dbReference>
<organism evidence="6 7">
    <name type="scientific">Discina gigas</name>
    <dbReference type="NCBI Taxonomy" id="1032678"/>
    <lineage>
        <taxon>Eukaryota</taxon>
        <taxon>Fungi</taxon>
        <taxon>Dikarya</taxon>
        <taxon>Ascomycota</taxon>
        <taxon>Pezizomycotina</taxon>
        <taxon>Pezizomycetes</taxon>
        <taxon>Pezizales</taxon>
        <taxon>Discinaceae</taxon>
        <taxon>Discina</taxon>
    </lineage>
</organism>
<gene>
    <name evidence="6" type="primary">GDH2_1</name>
    <name evidence="6" type="ORF">Q9L58_002731</name>
</gene>
<comment type="catalytic activity">
    <reaction evidence="4">
        <text>L-glutamate + NAD(+) + H2O = 2-oxoglutarate + NH4(+) + NADH + H(+)</text>
        <dbReference type="Rhea" id="RHEA:15133"/>
        <dbReference type="ChEBI" id="CHEBI:15377"/>
        <dbReference type="ChEBI" id="CHEBI:15378"/>
        <dbReference type="ChEBI" id="CHEBI:16810"/>
        <dbReference type="ChEBI" id="CHEBI:28938"/>
        <dbReference type="ChEBI" id="CHEBI:29985"/>
        <dbReference type="ChEBI" id="CHEBI:57540"/>
        <dbReference type="ChEBI" id="CHEBI:57945"/>
        <dbReference type="EC" id="1.4.1.2"/>
    </reaction>
</comment>
<sequence length="997" mass="112329">MPGPVVSLIAGGDVSKENASGYVSAVFDGKNEQMESVMEFLDENGFIPEDFVDGETRSFYNSLGIDDMYFKSESVENISNNILALYAGKVNAFSKNDKRLEVRLDRESEDRAMFIDTTSPGISVLSGPLYEQRIDEKYLNSATPDKAYRLESFRSTDARVRCYFVYKCDFVNPKPDANETDLAVISDKSFLERATPNTMVIYQHIVKTVTERTGPVIQMIEIEGTKEKRLVIGFKQGTAMGIFSALSDLYHYYGCTSARKYVEQFSNGVTVMSIYLCPVPTAMTNPTHPPIETSIYQIMKEVSLLYCIPQNMFQAHFISGKLSLQETIYAHCVCHFVGHFLNRLGSEYTSVSQFLDPNNAAHAETLNNLKRRFRQETFTADYIFEVINDYPELIHSLYLGFAGKYWVQTHGADELPSLSSQRLRVDRVLNDEELMTNISRSVRNEHQEKVMNCFITFNQHVLKTNFYTPTKVALSFRMCPKFLPSVEYPQPLYGMFFVVGSEFRGFHLRFGDIARGGIRIVKSRSRDVYSANARSVFDENYNLASTQHRKNKDIPESGAKGVVLLDEKHQDKEVGAFKKYIDAILDLLLEPKSPGIKDPIIDFYKKPEILFMGPDENTAGLVDWATTHAKARAAPFWKSFFTGKSPSLGGMPHDTYGMTSLGVREFVLGIYRKMNVNPLEMVKLQIGGPDGDLGSNEILLSNEKYAAIVDGSGVLVDPKGLNHDELIRLATKRAMISEFDMAKLSSDGYRVLLDDVDVTLPDGEVVNNGTMFRNNFHLRTNIHYDVFVPCGGRPEAIDLNNVTKLMKDGKCAIPFIVEGANLFISQDAKLRLENAGAILFKDASANKGGVLASLAFDDTDFVKHMCVGDGNVPEFYANYVKEVQKTIQHNARLEFEALWREHKVTGKAISILSDELSLAITKLDEELQETELWKNIQLRDGVLREALPKCLVEVAGLDEILKRVPINYLRSIFGSYLASRFIYEYGCNSSQFAFFDL</sequence>
<evidence type="ECO:0000313" key="7">
    <source>
        <dbReference type="Proteomes" id="UP001447188"/>
    </source>
</evidence>
<evidence type="ECO:0000256" key="2">
    <source>
        <dbReference type="ARBA" id="ARBA00023002"/>
    </source>
</evidence>
<dbReference type="Proteomes" id="UP001447188">
    <property type="component" value="Unassembled WGS sequence"/>
</dbReference>
<dbReference type="Pfam" id="PF00208">
    <property type="entry name" value="ELFV_dehydrog"/>
    <property type="match status" value="1"/>
</dbReference>
<dbReference type="EMBL" id="JBBBZM010000024">
    <property type="protein sequence ID" value="KAL0638274.1"/>
    <property type="molecule type" value="Genomic_DNA"/>
</dbReference>
<dbReference type="GO" id="GO:0004352">
    <property type="term" value="F:glutamate dehydrogenase (NAD+) activity"/>
    <property type="evidence" value="ECO:0007669"/>
    <property type="project" value="UniProtKB-EC"/>
</dbReference>
<feature type="domain" description="Glutamate/phenylalanine/leucine/valine/L-tryptophan dehydrogenase C-terminal" evidence="5">
    <location>
        <begin position="650"/>
        <end position="906"/>
    </location>
</feature>
<name>A0ABR3GQT1_9PEZI</name>
<proteinExistence type="inferred from homology"/>
<dbReference type="SMART" id="SM00839">
    <property type="entry name" value="ELFV_dehydrog"/>
    <property type="match status" value="1"/>
</dbReference>
<comment type="similarity">
    <text evidence="1 4">Belongs to the Glu/Leu/Phe/Val dehydrogenases family.</text>
</comment>
<keyword evidence="3 4" id="KW-0520">NAD</keyword>
<evidence type="ECO:0000256" key="3">
    <source>
        <dbReference type="ARBA" id="ARBA00023027"/>
    </source>
</evidence>
<dbReference type="InterPro" id="IPR036291">
    <property type="entry name" value="NAD(P)-bd_dom_sf"/>
</dbReference>
<comment type="caution">
    <text evidence="6">The sequence shown here is derived from an EMBL/GenBank/DDBJ whole genome shotgun (WGS) entry which is preliminary data.</text>
</comment>
<dbReference type="PIRSF" id="PIRSF000184">
    <property type="entry name" value="GDH_NAD"/>
    <property type="match status" value="1"/>
</dbReference>
<keyword evidence="7" id="KW-1185">Reference proteome</keyword>
<dbReference type="Pfam" id="PF23152">
    <property type="entry name" value="GDH_2nd"/>
    <property type="match status" value="1"/>
</dbReference>
<dbReference type="InterPro" id="IPR006096">
    <property type="entry name" value="Glu/Leu/Phe/Val/Trp_DH_C"/>
</dbReference>
<dbReference type="InterPro" id="IPR056365">
    <property type="entry name" value="NAD-GDH_2nd"/>
</dbReference>
<evidence type="ECO:0000256" key="4">
    <source>
        <dbReference type="PIRNR" id="PIRNR000184"/>
    </source>
</evidence>
<reference evidence="6 7" key="1">
    <citation type="submission" date="2024-02" db="EMBL/GenBank/DDBJ databases">
        <title>Discinaceae phylogenomics.</title>
        <authorList>
            <person name="Dirks A.C."/>
            <person name="James T.Y."/>
        </authorList>
    </citation>
    <scope>NUCLEOTIDE SEQUENCE [LARGE SCALE GENOMIC DNA]</scope>
    <source>
        <strain evidence="6 7">ACD0624</strain>
    </source>
</reference>
<dbReference type="SUPFAM" id="SSF53223">
    <property type="entry name" value="Aminoacid dehydrogenase-like, N-terminal domain"/>
    <property type="match status" value="1"/>
</dbReference>
<accession>A0ABR3GQT1</accession>
<evidence type="ECO:0000259" key="5">
    <source>
        <dbReference type="SMART" id="SM00839"/>
    </source>
</evidence>
<dbReference type="Pfam" id="PF23147">
    <property type="entry name" value="GDH2_N"/>
    <property type="match status" value="1"/>
</dbReference>
<keyword evidence="2 4" id="KW-0560">Oxidoreductase</keyword>
<protein>
    <recommendedName>
        <fullName evidence="4">NAD-specific glutamate dehydrogenase</fullName>
        <ecNumber evidence="4">1.4.1.2</ecNumber>
    </recommendedName>
</protein>